<evidence type="ECO:0000256" key="9">
    <source>
        <dbReference type="ARBA" id="ARBA00023264"/>
    </source>
</evidence>
<gene>
    <name evidence="14" type="ORF">LOD99_637</name>
</gene>
<protein>
    <recommendedName>
        <fullName evidence="3">phosphatidylserine decarboxylase</fullName>
        <ecNumber evidence="3">4.1.1.65</ecNumber>
    </recommendedName>
</protein>
<evidence type="ECO:0000256" key="3">
    <source>
        <dbReference type="ARBA" id="ARBA00012243"/>
    </source>
</evidence>
<keyword evidence="8" id="KW-0456">Lyase</keyword>
<dbReference type="Proteomes" id="UP001165289">
    <property type="component" value="Unassembled WGS sequence"/>
</dbReference>
<evidence type="ECO:0000256" key="7">
    <source>
        <dbReference type="ARBA" id="ARBA00023209"/>
    </source>
</evidence>
<comment type="caution">
    <text evidence="14">The sequence shown here is derived from an EMBL/GenBank/DDBJ whole genome shotgun (WGS) entry which is preliminary data.</text>
</comment>
<dbReference type="EMBL" id="JAKMXF010000222">
    <property type="protein sequence ID" value="KAI6654238.1"/>
    <property type="molecule type" value="Genomic_DNA"/>
</dbReference>
<dbReference type="InterPro" id="IPR003817">
    <property type="entry name" value="PS_Dcarbxylase"/>
</dbReference>
<evidence type="ECO:0000256" key="10">
    <source>
        <dbReference type="ARBA" id="ARBA00023317"/>
    </source>
</evidence>
<keyword evidence="6" id="KW-0443">Lipid metabolism</keyword>
<dbReference type="EC" id="4.1.1.65" evidence="3"/>
<organism evidence="14 15">
    <name type="scientific">Oopsacas minuta</name>
    <dbReference type="NCBI Taxonomy" id="111878"/>
    <lineage>
        <taxon>Eukaryota</taxon>
        <taxon>Metazoa</taxon>
        <taxon>Porifera</taxon>
        <taxon>Hexactinellida</taxon>
        <taxon>Hexasterophora</taxon>
        <taxon>Lyssacinosida</taxon>
        <taxon>Leucopsacidae</taxon>
        <taxon>Oopsacas</taxon>
    </lineage>
</organism>
<evidence type="ECO:0000256" key="11">
    <source>
        <dbReference type="ARBA" id="ARBA00024326"/>
    </source>
</evidence>
<dbReference type="NCBIfam" id="TIGR00163">
    <property type="entry name" value="PS_decarb"/>
    <property type="match status" value="1"/>
</dbReference>
<comment type="function">
    <text evidence="12">Catalyzes the formation of phosphatidylethanolamine (PtdEtn) from phosphatidylserine (PtdSer). Plays a central role in phospholipid metabolism and in the interorganelle trafficking of phosphatidylserine. May be involved in lipid droplet biogenesis at the endoplasmic reticulum membrane.</text>
</comment>
<evidence type="ECO:0000256" key="8">
    <source>
        <dbReference type="ARBA" id="ARBA00023239"/>
    </source>
</evidence>
<keyword evidence="5" id="KW-0210">Decarboxylase</keyword>
<keyword evidence="15" id="KW-1185">Reference proteome</keyword>
<evidence type="ECO:0000313" key="14">
    <source>
        <dbReference type="EMBL" id="KAI6654238.1"/>
    </source>
</evidence>
<feature type="transmembrane region" description="Helical" evidence="13">
    <location>
        <begin position="27"/>
        <end position="46"/>
    </location>
</feature>
<dbReference type="GO" id="GO:0006646">
    <property type="term" value="P:phosphatidylethanolamine biosynthetic process"/>
    <property type="evidence" value="ECO:0007669"/>
    <property type="project" value="TreeGrafter"/>
</dbReference>
<keyword evidence="4" id="KW-0444">Lipid biosynthesis</keyword>
<evidence type="ECO:0000256" key="1">
    <source>
        <dbReference type="ARBA" id="ARBA00001928"/>
    </source>
</evidence>
<evidence type="ECO:0000256" key="2">
    <source>
        <dbReference type="ARBA" id="ARBA00005189"/>
    </source>
</evidence>
<comment type="pathway">
    <text evidence="2">Lipid metabolism.</text>
</comment>
<dbReference type="AlphaFoldDB" id="A0AAV7JZ42"/>
<comment type="pathway">
    <text evidence="11">Phospholipid metabolism; phosphatidylethanolamine biosynthesis.</text>
</comment>
<proteinExistence type="predicted"/>
<dbReference type="InterPro" id="IPR033177">
    <property type="entry name" value="PSD-B"/>
</dbReference>
<dbReference type="PANTHER" id="PTHR10067:SF6">
    <property type="entry name" value="PHOSPHATIDYLSERINE DECARBOXYLASE PROENZYME, MITOCHONDRIAL"/>
    <property type="match status" value="1"/>
</dbReference>
<keyword evidence="13" id="KW-0812">Transmembrane</keyword>
<keyword evidence="10" id="KW-0670">Pyruvate</keyword>
<comment type="cofactor">
    <cofactor evidence="1">
        <name>pyruvate</name>
        <dbReference type="ChEBI" id="CHEBI:15361"/>
    </cofactor>
</comment>
<keyword evidence="13" id="KW-0472">Membrane</keyword>
<dbReference type="PANTHER" id="PTHR10067">
    <property type="entry name" value="PHOSPHATIDYLSERINE DECARBOXYLASE"/>
    <property type="match status" value="1"/>
</dbReference>
<dbReference type="Pfam" id="PF02666">
    <property type="entry name" value="PS_Dcarbxylase"/>
    <property type="match status" value="1"/>
</dbReference>
<evidence type="ECO:0000256" key="5">
    <source>
        <dbReference type="ARBA" id="ARBA00022793"/>
    </source>
</evidence>
<evidence type="ECO:0000256" key="13">
    <source>
        <dbReference type="SAM" id="Phobius"/>
    </source>
</evidence>
<accession>A0AAV7JZ42</accession>
<evidence type="ECO:0000256" key="4">
    <source>
        <dbReference type="ARBA" id="ARBA00022516"/>
    </source>
</evidence>
<keyword evidence="9" id="KW-1208">Phospholipid metabolism</keyword>
<keyword evidence="13" id="KW-1133">Transmembrane helix</keyword>
<evidence type="ECO:0000313" key="15">
    <source>
        <dbReference type="Proteomes" id="UP001165289"/>
    </source>
</evidence>
<evidence type="ECO:0000256" key="6">
    <source>
        <dbReference type="ARBA" id="ARBA00023098"/>
    </source>
</evidence>
<keyword evidence="7" id="KW-0594">Phospholipid biosynthesis</keyword>
<dbReference type="GO" id="GO:0004609">
    <property type="term" value="F:phosphatidylserine decarboxylase activity"/>
    <property type="evidence" value="ECO:0007669"/>
    <property type="project" value="UniProtKB-EC"/>
</dbReference>
<reference evidence="14 15" key="1">
    <citation type="journal article" date="2023" name="BMC Biol.">
        <title>The compact genome of the sponge Oopsacas minuta (Hexactinellida) is lacking key metazoan core genes.</title>
        <authorList>
            <person name="Santini S."/>
            <person name="Schenkelaars Q."/>
            <person name="Jourda C."/>
            <person name="Duchesne M."/>
            <person name="Belahbib H."/>
            <person name="Rocher C."/>
            <person name="Selva M."/>
            <person name="Riesgo A."/>
            <person name="Vervoort M."/>
            <person name="Leys S.P."/>
            <person name="Kodjabachian L."/>
            <person name="Le Bivic A."/>
            <person name="Borchiellini C."/>
            <person name="Claverie J.M."/>
            <person name="Renard E."/>
        </authorList>
    </citation>
    <scope>NUCLEOTIDE SEQUENCE [LARGE SCALE GENOMIC DNA]</scope>
    <source>
        <strain evidence="14">SPO-2</strain>
    </source>
</reference>
<sequence length="335" mass="38351">MARVMFRHFSIANIHTLTTKRYRLRNVLALSALLGVGSYYWMLYFGRNKTSMNKHEVYEMVRVVPTRFLSRLWGRFTNTTFSSHFISIYAKIFKCDLRESLVSDIAKFSTLSDFFSRELKPNSRPICSDHPLAAPCDGKVLNFGIVSADLTIEQIKGRKYSVASLLGCEVPHSNQDRVFYFMTLYLSPGDYHHFHSPADWRAKHAIHFPRDLLPVSPWILKWVSNIFSKNERVALTGEWQWGFFSFVAVGAYNVGNIQITFLPEIHTNTQDLNTKEYKLDNVIQIGQEVGEFKLGSTIVLVFEAPKDFAFIVTPSTSVKCGEPIGVLMSEFNMTT</sequence>
<dbReference type="GO" id="GO:0005739">
    <property type="term" value="C:mitochondrion"/>
    <property type="evidence" value="ECO:0007669"/>
    <property type="project" value="TreeGrafter"/>
</dbReference>
<evidence type="ECO:0000256" key="12">
    <source>
        <dbReference type="ARBA" id="ARBA00045136"/>
    </source>
</evidence>
<name>A0AAV7JZ42_9METZ</name>